<dbReference type="KEGG" id="rrd:RradSPS_0992"/>
<reference evidence="2" key="2">
    <citation type="submission" date="2023-11" db="EMBL/GenBank/DDBJ databases">
        <title>MicrobeMod: A computational toolkit for identifying prokaryotic methylation and restriction-modification with nanopore sequencing.</title>
        <authorList>
            <person name="Crits-Christoph A."/>
            <person name="Kang S.C."/>
            <person name="Lee H."/>
            <person name="Ostrov N."/>
        </authorList>
    </citation>
    <scope>NUCLEOTIDE SEQUENCE</scope>
    <source>
        <strain evidence="2">ATCC 51242</strain>
    </source>
</reference>
<name>A0A023X2P6_RUBRA</name>
<dbReference type="AlphaFoldDB" id="A0A023X2P6"/>
<dbReference type="EMBL" id="JAWXXX010000001">
    <property type="protein sequence ID" value="MDX5893683.1"/>
    <property type="molecule type" value="Genomic_DNA"/>
</dbReference>
<keyword evidence="3" id="KW-1185">Reference proteome</keyword>
<gene>
    <name evidence="1" type="ORF">RradSPS_0992</name>
    <name evidence="2" type="ORF">SIL72_06540</name>
</gene>
<dbReference type="HOGENOM" id="CLU_1795058_0_0_11"/>
<dbReference type="Proteomes" id="UP000025229">
    <property type="component" value="Chromosome"/>
</dbReference>
<dbReference type="EMBL" id="CP007514">
    <property type="protein sequence ID" value="AHY46275.1"/>
    <property type="molecule type" value="Genomic_DNA"/>
</dbReference>
<protein>
    <submittedName>
        <fullName evidence="1">Polyketide cyclase / dehydrase and lipid transport</fullName>
    </submittedName>
    <submittedName>
        <fullName evidence="2">SRPBCC family protein</fullName>
    </submittedName>
</protein>
<dbReference type="RefSeq" id="WP_038681084.1">
    <property type="nucleotide sequence ID" value="NZ_CP007514.1"/>
</dbReference>
<reference evidence="1 3" key="1">
    <citation type="submission" date="2014-03" db="EMBL/GenBank/DDBJ databases">
        <title>Complete genome sequence of the Radio-Resistant Rubrobacter radiotolerans RSPS-4.</title>
        <authorList>
            <person name="Egas C.C."/>
            <person name="Barroso C.C."/>
            <person name="Froufe H.J.C."/>
            <person name="Pacheco J.J."/>
            <person name="Albuquerque L.L."/>
            <person name="da Costa M.M.S."/>
        </authorList>
    </citation>
    <scope>NUCLEOTIDE SEQUENCE [LARGE SCALE GENOMIC DNA]</scope>
    <source>
        <strain evidence="1 3">RSPS-4</strain>
    </source>
</reference>
<proteinExistence type="predicted"/>
<dbReference type="SUPFAM" id="SSF55961">
    <property type="entry name" value="Bet v1-like"/>
    <property type="match status" value="1"/>
</dbReference>
<dbReference type="InterPro" id="IPR023393">
    <property type="entry name" value="START-like_dom_sf"/>
</dbReference>
<dbReference type="InterPro" id="IPR019587">
    <property type="entry name" value="Polyketide_cyclase/dehydratase"/>
</dbReference>
<evidence type="ECO:0000313" key="3">
    <source>
        <dbReference type="Proteomes" id="UP000025229"/>
    </source>
</evidence>
<evidence type="ECO:0000313" key="1">
    <source>
        <dbReference type="EMBL" id="AHY46275.1"/>
    </source>
</evidence>
<organism evidence="1 3">
    <name type="scientific">Rubrobacter radiotolerans</name>
    <name type="common">Arthrobacter radiotolerans</name>
    <dbReference type="NCBI Taxonomy" id="42256"/>
    <lineage>
        <taxon>Bacteria</taxon>
        <taxon>Bacillati</taxon>
        <taxon>Actinomycetota</taxon>
        <taxon>Rubrobacteria</taxon>
        <taxon>Rubrobacterales</taxon>
        <taxon>Rubrobacteraceae</taxon>
        <taxon>Rubrobacter</taxon>
    </lineage>
</organism>
<dbReference type="Gene3D" id="3.30.530.20">
    <property type="match status" value="1"/>
</dbReference>
<accession>A0A023X2P6</accession>
<evidence type="ECO:0000313" key="2">
    <source>
        <dbReference type="EMBL" id="MDX5893683.1"/>
    </source>
</evidence>
<dbReference type="Pfam" id="PF10604">
    <property type="entry name" value="Polyketide_cyc2"/>
    <property type="match status" value="1"/>
</dbReference>
<sequence>MSRVCVRVERHVLVPAARVSSYVLDFENAREWMVGVENIRRTAEDAYRLAIETPIGRLEPAATIVEARPELIRWVYTETVDGDGQVEVLDHDSGCLVRYRGDFRVRGRLLGRAARLAGMEGFVRRQGERSLERLKHLMEAGRYA</sequence>
<dbReference type="OrthoDB" id="5243365at2"/>
<dbReference type="STRING" id="42256.RradSPS_0992"/>
<dbReference type="Proteomes" id="UP001281130">
    <property type="component" value="Unassembled WGS sequence"/>
</dbReference>